<name>A0A9X2HBN2_9HYPH</name>
<organism evidence="1 2">
    <name type="scientific">Aurantimonas marianensis</name>
    <dbReference type="NCBI Taxonomy" id="2920428"/>
    <lineage>
        <taxon>Bacteria</taxon>
        <taxon>Pseudomonadati</taxon>
        <taxon>Pseudomonadota</taxon>
        <taxon>Alphaproteobacteria</taxon>
        <taxon>Hyphomicrobiales</taxon>
        <taxon>Aurantimonadaceae</taxon>
        <taxon>Aurantimonas</taxon>
    </lineage>
</organism>
<gene>
    <name evidence="1" type="ORF">MJ956_16655</name>
</gene>
<evidence type="ECO:0000313" key="1">
    <source>
        <dbReference type="EMBL" id="MCP3056763.1"/>
    </source>
</evidence>
<dbReference type="Proteomes" id="UP001155220">
    <property type="component" value="Unassembled WGS sequence"/>
</dbReference>
<dbReference type="EMBL" id="JALHBS010000106">
    <property type="protein sequence ID" value="MCP3056763.1"/>
    <property type="molecule type" value="Genomic_DNA"/>
</dbReference>
<keyword evidence="1" id="KW-0378">Hydrolase</keyword>
<dbReference type="AlphaFoldDB" id="A0A9X2HBN2"/>
<dbReference type="GO" id="GO:0006508">
    <property type="term" value="P:proteolysis"/>
    <property type="evidence" value="ECO:0007669"/>
    <property type="project" value="UniProtKB-KW"/>
</dbReference>
<feature type="non-terminal residue" evidence="1">
    <location>
        <position position="45"/>
    </location>
</feature>
<keyword evidence="2" id="KW-1185">Reference proteome</keyword>
<protein>
    <submittedName>
        <fullName evidence="1">Protease HtpX</fullName>
    </submittedName>
</protein>
<comment type="caution">
    <text evidence="1">The sequence shown here is derived from an EMBL/GenBank/DDBJ whole genome shotgun (WGS) entry which is preliminary data.</text>
</comment>
<proteinExistence type="predicted"/>
<sequence length="45" mass="4775">MNMIKTAMLIAFMTALFMGLGLLVGGRAGMMIAFVIAAGMNLFAY</sequence>
<reference evidence="1" key="1">
    <citation type="submission" date="2022-03" db="EMBL/GenBank/DDBJ databases">
        <title>Aurantimonas Liuensis sp. Nov., isolated from the hadal seawater of the Mariana Trench.</title>
        <authorList>
            <person name="Liu R."/>
        </authorList>
    </citation>
    <scope>NUCLEOTIDE SEQUENCE</scope>
    <source>
        <strain evidence="1">LRZ36</strain>
    </source>
</reference>
<accession>A0A9X2HBN2</accession>
<dbReference type="GO" id="GO:0008233">
    <property type="term" value="F:peptidase activity"/>
    <property type="evidence" value="ECO:0007669"/>
    <property type="project" value="UniProtKB-KW"/>
</dbReference>
<keyword evidence="1" id="KW-0645">Protease</keyword>
<evidence type="ECO:0000313" key="2">
    <source>
        <dbReference type="Proteomes" id="UP001155220"/>
    </source>
</evidence>